<dbReference type="RefSeq" id="WP_142048306.1">
    <property type="nucleotide sequence ID" value="NZ_VFPA01000001.1"/>
</dbReference>
<comment type="caution">
    <text evidence="2">The sequence shown here is derived from an EMBL/GenBank/DDBJ whole genome shotgun (WGS) entry which is preliminary data.</text>
</comment>
<name>A0A543DXQ8_9PSEU</name>
<feature type="region of interest" description="Disordered" evidence="1">
    <location>
        <begin position="89"/>
        <end position="118"/>
    </location>
</feature>
<evidence type="ECO:0000256" key="1">
    <source>
        <dbReference type="SAM" id="MobiDB-lite"/>
    </source>
</evidence>
<sequence>MTGCDAHPGAGADIGEELRTLVLGALDKVDPVLERLREEPATTGAGTCAVCPVCAVVAALRGERPELAARLAEHASGLVAVLRAALEEGGPAPGAAAPPEPAPSRRVQRIHVDRQASC</sequence>
<proteinExistence type="predicted"/>
<keyword evidence="3" id="KW-1185">Reference proteome</keyword>
<protein>
    <submittedName>
        <fullName evidence="2">Uncharacterized protein</fullName>
    </submittedName>
</protein>
<gene>
    <name evidence="2" type="ORF">FB558_0873</name>
</gene>
<dbReference type="AlphaFoldDB" id="A0A543DXQ8"/>
<dbReference type="OrthoDB" id="5244810at2"/>
<organism evidence="2 3">
    <name type="scientific">Pseudonocardia kunmingensis</name>
    <dbReference type="NCBI Taxonomy" id="630975"/>
    <lineage>
        <taxon>Bacteria</taxon>
        <taxon>Bacillati</taxon>
        <taxon>Actinomycetota</taxon>
        <taxon>Actinomycetes</taxon>
        <taxon>Pseudonocardiales</taxon>
        <taxon>Pseudonocardiaceae</taxon>
        <taxon>Pseudonocardia</taxon>
    </lineage>
</organism>
<dbReference type="EMBL" id="VFPA01000001">
    <property type="protein sequence ID" value="TQM14115.1"/>
    <property type="molecule type" value="Genomic_DNA"/>
</dbReference>
<evidence type="ECO:0000313" key="2">
    <source>
        <dbReference type="EMBL" id="TQM14115.1"/>
    </source>
</evidence>
<dbReference type="Proteomes" id="UP000315677">
    <property type="component" value="Unassembled WGS sequence"/>
</dbReference>
<reference evidence="2 3" key="1">
    <citation type="submission" date="2019-06" db="EMBL/GenBank/DDBJ databases">
        <title>Sequencing the genomes of 1000 actinobacteria strains.</title>
        <authorList>
            <person name="Klenk H.-P."/>
        </authorList>
    </citation>
    <scope>NUCLEOTIDE SEQUENCE [LARGE SCALE GENOMIC DNA]</scope>
    <source>
        <strain evidence="2 3">DSM 45301</strain>
    </source>
</reference>
<accession>A0A543DXQ8</accession>
<evidence type="ECO:0000313" key="3">
    <source>
        <dbReference type="Proteomes" id="UP000315677"/>
    </source>
</evidence>